<dbReference type="AlphaFoldDB" id="A0A239LVB1"/>
<reference evidence="1 2" key="1">
    <citation type="submission" date="2017-06" db="EMBL/GenBank/DDBJ databases">
        <authorList>
            <person name="Kim H.J."/>
            <person name="Triplett B.A."/>
        </authorList>
    </citation>
    <scope>NUCLEOTIDE SEQUENCE [LARGE SCALE GENOMIC DNA]</scope>
    <source>
        <strain evidence="1 2">CGMCC 4.2132</strain>
    </source>
</reference>
<dbReference type="OrthoDB" id="3534775at2"/>
<organism evidence="1 2">
    <name type="scientific">Streptosporangium subroseum</name>
    <dbReference type="NCBI Taxonomy" id="106412"/>
    <lineage>
        <taxon>Bacteria</taxon>
        <taxon>Bacillati</taxon>
        <taxon>Actinomycetota</taxon>
        <taxon>Actinomycetes</taxon>
        <taxon>Streptosporangiales</taxon>
        <taxon>Streptosporangiaceae</taxon>
        <taxon>Streptosporangium</taxon>
    </lineage>
</organism>
<accession>A0A239LVB1</accession>
<keyword evidence="2" id="KW-1185">Reference proteome</keyword>
<evidence type="ECO:0000313" key="1">
    <source>
        <dbReference type="EMBL" id="SNT34315.1"/>
    </source>
</evidence>
<name>A0A239LVB1_9ACTN</name>
<dbReference type="RefSeq" id="WP_089210567.1">
    <property type="nucleotide sequence ID" value="NZ_FZOD01000035.1"/>
</dbReference>
<proteinExistence type="predicted"/>
<gene>
    <name evidence="1" type="ORF">SAMN05216276_103564</name>
</gene>
<dbReference type="EMBL" id="FZOD01000035">
    <property type="protein sequence ID" value="SNT34315.1"/>
    <property type="molecule type" value="Genomic_DNA"/>
</dbReference>
<dbReference type="Proteomes" id="UP000198282">
    <property type="component" value="Unassembled WGS sequence"/>
</dbReference>
<protein>
    <submittedName>
        <fullName evidence="1">Uncharacterized protein</fullName>
    </submittedName>
</protein>
<evidence type="ECO:0000313" key="2">
    <source>
        <dbReference type="Proteomes" id="UP000198282"/>
    </source>
</evidence>
<sequence>MAERQESTRDSLGMLDALTAHVEQSVTMVREKRANLEKARATPGVLDDATVARVKRMFGQTAEDAEMFAEQGRQWAAEGITPDQRDQVECYAALVTELQRETTAVLALADELAKGAIETVLAKSDIELGIEAFLRGDNL</sequence>